<keyword evidence="1" id="KW-0812">Transmembrane</keyword>
<dbReference type="Proteomes" id="UP001559025">
    <property type="component" value="Unassembled WGS sequence"/>
</dbReference>
<keyword evidence="3" id="KW-1185">Reference proteome</keyword>
<comment type="caution">
    <text evidence="2">The sequence shown here is derived from an EMBL/GenBank/DDBJ whole genome shotgun (WGS) entry which is preliminary data.</text>
</comment>
<protein>
    <submittedName>
        <fullName evidence="2">Uncharacterized protein</fullName>
    </submittedName>
</protein>
<name>A0ABV3X046_9HYPH</name>
<dbReference type="RefSeq" id="WP_368805035.1">
    <property type="nucleotide sequence ID" value="NZ_JAZHFV010000011.1"/>
</dbReference>
<keyword evidence="1" id="KW-1133">Transmembrane helix</keyword>
<gene>
    <name evidence="2" type="ORF">V1479_23680</name>
</gene>
<sequence length="68" mass="7705">MSQYYKQMHHGRSEAKRLLEERLAQKEIGDAAYDEGAFCTDDRAFKAVGIVFIAAFALVVFAVTWLGY</sequence>
<evidence type="ECO:0000313" key="2">
    <source>
        <dbReference type="EMBL" id="MEX4010324.1"/>
    </source>
</evidence>
<reference evidence="2 3" key="1">
    <citation type="submission" date="2024-01" db="EMBL/GenBank/DDBJ databases">
        <title>New evidence supports the origin of RcGTA from prophage.</title>
        <authorList>
            <person name="Xu Y."/>
            <person name="Liu B."/>
            <person name="Chen F."/>
        </authorList>
    </citation>
    <scope>NUCLEOTIDE SEQUENCE [LARGE SCALE GENOMIC DNA]</scope>
    <source>
        <strain evidence="2 3">CBW1107-2</strain>
    </source>
</reference>
<dbReference type="EMBL" id="JAZHFV010000011">
    <property type="protein sequence ID" value="MEX4010324.1"/>
    <property type="molecule type" value="Genomic_DNA"/>
</dbReference>
<proteinExistence type="predicted"/>
<evidence type="ECO:0000256" key="1">
    <source>
        <dbReference type="SAM" id="Phobius"/>
    </source>
</evidence>
<accession>A0ABV3X046</accession>
<organism evidence="2 3">
    <name type="scientific">Neoaquamicrobium sediminum</name>
    <dbReference type="NCBI Taxonomy" id="1849104"/>
    <lineage>
        <taxon>Bacteria</taxon>
        <taxon>Pseudomonadati</taxon>
        <taxon>Pseudomonadota</taxon>
        <taxon>Alphaproteobacteria</taxon>
        <taxon>Hyphomicrobiales</taxon>
        <taxon>Phyllobacteriaceae</taxon>
        <taxon>Neoaquamicrobium</taxon>
    </lineage>
</organism>
<evidence type="ECO:0000313" key="3">
    <source>
        <dbReference type="Proteomes" id="UP001559025"/>
    </source>
</evidence>
<keyword evidence="1" id="KW-0472">Membrane</keyword>
<feature type="transmembrane region" description="Helical" evidence="1">
    <location>
        <begin position="47"/>
        <end position="67"/>
    </location>
</feature>